<comment type="pathway">
    <text evidence="3">Amino-acid biosynthesis; ergothioneine biosynthesis.</text>
</comment>
<evidence type="ECO:0000313" key="5">
    <source>
        <dbReference type="EMBL" id="MCT2587079.1"/>
    </source>
</evidence>
<dbReference type="InterPro" id="IPR035094">
    <property type="entry name" value="EgtD"/>
</dbReference>
<reference evidence="5 6" key="1">
    <citation type="submission" date="2021-02" db="EMBL/GenBank/DDBJ databases">
        <title>Actinophytocola xerophila sp. nov., isolated from soil of cotton cropping field.</title>
        <authorList>
            <person name="Huang R."/>
            <person name="Chen X."/>
            <person name="Ge X."/>
            <person name="Liu W."/>
        </authorList>
    </citation>
    <scope>NUCLEOTIDE SEQUENCE [LARGE SCALE GENOMIC DNA]</scope>
    <source>
        <strain evidence="5 6">S1-96</strain>
    </source>
</reference>
<dbReference type="Gene3D" id="3.40.50.150">
    <property type="entry name" value="Vaccinia Virus protein VP39"/>
    <property type="match status" value="2"/>
</dbReference>
<comment type="caution">
    <text evidence="5">The sequence shown here is derived from an EMBL/GenBank/DDBJ whole genome shotgun (WGS) entry which is preliminary data.</text>
</comment>
<dbReference type="InterPro" id="IPR019257">
    <property type="entry name" value="MeTrfase_dom"/>
</dbReference>
<dbReference type="PANTHER" id="PTHR43397">
    <property type="entry name" value="ERGOTHIONEINE BIOSYNTHESIS PROTEIN 1"/>
    <property type="match status" value="1"/>
</dbReference>
<name>A0ABT2JIL6_9PSEU</name>
<protein>
    <recommendedName>
        <fullName evidence="3">Histidine N-alpha-methyltransferase</fullName>
        <ecNumber evidence="3">2.1.1.44</ecNumber>
    </recommendedName>
    <alternativeName>
        <fullName evidence="3">Histidine trimethyltransferase</fullName>
    </alternativeName>
</protein>
<dbReference type="Pfam" id="PF10017">
    <property type="entry name" value="Methyltransf_33"/>
    <property type="match status" value="1"/>
</dbReference>
<feature type="binding site" evidence="3">
    <location>
        <begin position="280"/>
        <end position="282"/>
    </location>
    <ligand>
        <name>L-histidine</name>
        <dbReference type="ChEBI" id="CHEBI:57595"/>
    </ligand>
</feature>
<comment type="subunit">
    <text evidence="3">Monomer.</text>
</comment>
<gene>
    <name evidence="3 5" type="primary">egtD</name>
    <name evidence="5" type="ORF">JT362_28540</name>
</gene>
<feature type="domain" description="Histidine-specific methyltransferase SAM-dependent" evidence="4">
    <location>
        <begin position="19"/>
        <end position="318"/>
    </location>
</feature>
<dbReference type="SUPFAM" id="SSF53335">
    <property type="entry name" value="S-adenosyl-L-methionine-dependent methyltransferases"/>
    <property type="match status" value="1"/>
</dbReference>
<dbReference type="EC" id="2.1.1.44" evidence="3"/>
<feature type="binding site" evidence="3">
    <location>
        <position position="92"/>
    </location>
    <ligand>
        <name>S-adenosyl-L-methionine</name>
        <dbReference type="ChEBI" id="CHEBI:59789"/>
    </ligand>
</feature>
<dbReference type="RefSeq" id="WP_260194966.1">
    <property type="nucleotide sequence ID" value="NZ_JAFFZE010000023.1"/>
</dbReference>
<comment type="catalytic activity">
    <reaction evidence="3">
        <text>L-histidine + 3 S-adenosyl-L-methionine = hercynine + 3 S-adenosyl-L-homocysteine + 3 H(+)</text>
        <dbReference type="Rhea" id="RHEA:38471"/>
        <dbReference type="ChEBI" id="CHEBI:15378"/>
        <dbReference type="ChEBI" id="CHEBI:15781"/>
        <dbReference type="ChEBI" id="CHEBI:57595"/>
        <dbReference type="ChEBI" id="CHEBI:57856"/>
        <dbReference type="ChEBI" id="CHEBI:59789"/>
        <dbReference type="EC" id="2.1.1.44"/>
    </reaction>
</comment>
<dbReference type="Proteomes" id="UP001156441">
    <property type="component" value="Unassembled WGS sequence"/>
</dbReference>
<dbReference type="InterPro" id="IPR029063">
    <property type="entry name" value="SAM-dependent_MTases_sf"/>
</dbReference>
<dbReference type="EMBL" id="JAFFZE010000023">
    <property type="protein sequence ID" value="MCT2587079.1"/>
    <property type="molecule type" value="Genomic_DNA"/>
</dbReference>
<evidence type="ECO:0000313" key="6">
    <source>
        <dbReference type="Proteomes" id="UP001156441"/>
    </source>
</evidence>
<keyword evidence="1 3" id="KW-0489">Methyltransferase</keyword>
<keyword evidence="2 3" id="KW-0808">Transferase</keyword>
<evidence type="ECO:0000259" key="4">
    <source>
        <dbReference type="Pfam" id="PF10017"/>
    </source>
</evidence>
<comment type="function">
    <text evidence="3">Catalyzes the SAM-dependent triple methylation of the alpha-amino group of histidine to form hercynine, a step in the biosynthesis pathway of ergothioneine.</text>
</comment>
<proteinExistence type="inferred from homology"/>
<dbReference type="InterPro" id="IPR032888">
    <property type="entry name" value="EgtD_Actinobacteria"/>
</dbReference>
<dbReference type="PIRSF" id="PIRSF018005">
    <property type="entry name" value="UCP018005"/>
    <property type="match status" value="1"/>
</dbReference>
<feature type="binding site" evidence="3">
    <location>
        <begin position="139"/>
        <end position="140"/>
    </location>
    <ligand>
        <name>S-adenosyl-L-methionine</name>
        <dbReference type="ChEBI" id="CHEBI:59789"/>
    </ligand>
</feature>
<feature type="binding site" evidence="3">
    <location>
        <position position="111"/>
    </location>
    <ligand>
        <name>S-adenosyl-L-methionine</name>
        <dbReference type="ChEBI" id="CHEBI:59789"/>
    </ligand>
</feature>
<keyword evidence="6" id="KW-1185">Reference proteome</keyword>
<dbReference type="PANTHER" id="PTHR43397:SF1">
    <property type="entry name" value="ERGOTHIONEINE BIOSYNTHESIS PROTEIN 1"/>
    <property type="match status" value="1"/>
</dbReference>
<organism evidence="5 6">
    <name type="scientific">Actinophytocola gossypii</name>
    <dbReference type="NCBI Taxonomy" id="2812003"/>
    <lineage>
        <taxon>Bacteria</taxon>
        <taxon>Bacillati</taxon>
        <taxon>Actinomycetota</taxon>
        <taxon>Actinomycetes</taxon>
        <taxon>Pseudonocardiales</taxon>
        <taxon>Pseudonocardiaceae</taxon>
    </lineage>
</organism>
<feature type="binding site" evidence="3">
    <location>
        <position position="56"/>
    </location>
    <ligand>
        <name>L-histidine</name>
        <dbReference type="ChEBI" id="CHEBI:57595"/>
    </ligand>
</feature>
<evidence type="ECO:0000256" key="1">
    <source>
        <dbReference type="ARBA" id="ARBA00022603"/>
    </source>
</evidence>
<dbReference type="GO" id="GO:0052706">
    <property type="term" value="F:L-histidine N(alpha)-methyltransferase activity"/>
    <property type="evidence" value="ECO:0007669"/>
    <property type="project" value="UniProtKB-EC"/>
</dbReference>
<dbReference type="NCBIfam" id="TIGR03438">
    <property type="entry name" value="egtD_ergothio"/>
    <property type="match status" value="1"/>
</dbReference>
<feature type="binding site" evidence="3">
    <location>
        <position position="86"/>
    </location>
    <ligand>
        <name>S-adenosyl-L-methionine</name>
        <dbReference type="ChEBI" id="CHEBI:59789"/>
    </ligand>
</feature>
<comment type="similarity">
    <text evidence="3">Belongs to the methyltransferase superfamily. EgtD family.</text>
</comment>
<feature type="binding site" evidence="3">
    <location>
        <position position="164"/>
    </location>
    <ligand>
        <name>L-histidine</name>
        <dbReference type="ChEBI" id="CHEBI:57595"/>
    </ligand>
</feature>
<accession>A0ABT2JIL6</accession>
<feature type="binding site" evidence="3">
    <location>
        <position position="204"/>
    </location>
    <ligand>
        <name>L-histidine</name>
        <dbReference type="ChEBI" id="CHEBI:57595"/>
    </ligand>
</feature>
<dbReference type="GO" id="GO:0032259">
    <property type="term" value="P:methylation"/>
    <property type="evidence" value="ECO:0007669"/>
    <property type="project" value="UniProtKB-KW"/>
</dbReference>
<evidence type="ECO:0000256" key="2">
    <source>
        <dbReference type="ARBA" id="ARBA00022679"/>
    </source>
</evidence>
<dbReference type="InterPro" id="IPR051128">
    <property type="entry name" value="EgtD_Methyltrsf_superfamily"/>
</dbReference>
<evidence type="ECO:0000256" key="3">
    <source>
        <dbReference type="HAMAP-Rule" id="MF_02037"/>
    </source>
</evidence>
<dbReference type="InterPro" id="IPR017804">
    <property type="entry name" value="MeTrfase_EgtD-like"/>
</dbReference>
<keyword evidence="3" id="KW-0949">S-adenosyl-L-methionine</keyword>
<sequence length="321" mass="35382">MTFDLTVHLTPDDIVRGLRSDVRTGLTGAPKTLPPKWFYDARGSELFERITRLPEYYPTRAEREILAERAEEIAALTGARTVVELGSGSSEKTRLLLDAVRPTLREIVTLDVSETALADAAATLAAAYDPVVVHGVVGDFTQHLALLPGSAPRLVAFLGGTLGNLVPDERAKFLASIRDTLDDGEWLLLGTDLVKDPHVLVRAYDDAAGVTAEFNRNVLHVLNRELAANFDPTAFEHVALWDYEQEWVEMRLRATRAMEVRVPVVGLTVSFAEGEELRTEVSAKFRRDRVAAELADAGFALREWWTDAESRFGVTLAQATG</sequence>
<dbReference type="HAMAP" id="MF_02037">
    <property type="entry name" value="EgtD"/>
    <property type="match status" value="1"/>
</dbReference>